<comment type="subcellular location">
    <subcellularLocation>
        <location evidence="1">Membrane</location>
    </subcellularLocation>
</comment>
<dbReference type="Proteomes" id="UP000306808">
    <property type="component" value="Unassembled WGS sequence"/>
</dbReference>
<reference evidence="7 8" key="1">
    <citation type="submission" date="2019-04" db="EMBL/GenBank/DDBJ databases">
        <title>Sphingobacterium olei sp. nov., isolated from oil-contaminated soil.</title>
        <authorList>
            <person name="Liu B."/>
        </authorList>
    </citation>
    <scope>NUCLEOTIDE SEQUENCE [LARGE SCALE GENOMIC DNA]</scope>
    <source>
        <strain evidence="7 8">HAL-9</strain>
    </source>
</reference>
<dbReference type="PANTHER" id="PTHR12815:SF47">
    <property type="entry name" value="TRANSLOCATION AND ASSEMBLY MODULE SUBUNIT TAMA"/>
    <property type="match status" value="1"/>
</dbReference>
<evidence type="ECO:0000256" key="2">
    <source>
        <dbReference type="ARBA" id="ARBA00022692"/>
    </source>
</evidence>
<protein>
    <recommendedName>
        <fullName evidence="6">Bacterial surface antigen (D15) domain-containing protein</fullName>
    </recommendedName>
</protein>
<dbReference type="AlphaFoldDB" id="A0A4U0P260"/>
<evidence type="ECO:0000256" key="1">
    <source>
        <dbReference type="ARBA" id="ARBA00004370"/>
    </source>
</evidence>
<dbReference type="EMBL" id="SUME01000003">
    <property type="protein sequence ID" value="TJZ61377.1"/>
    <property type="molecule type" value="Genomic_DNA"/>
</dbReference>
<keyword evidence="5" id="KW-0998">Cell outer membrane</keyword>
<evidence type="ECO:0000313" key="8">
    <source>
        <dbReference type="Proteomes" id="UP000306808"/>
    </source>
</evidence>
<organism evidence="7 8">
    <name type="scientific">Sphingobacterium olei</name>
    <dbReference type="NCBI Taxonomy" id="2571155"/>
    <lineage>
        <taxon>Bacteria</taxon>
        <taxon>Pseudomonadati</taxon>
        <taxon>Bacteroidota</taxon>
        <taxon>Sphingobacteriia</taxon>
        <taxon>Sphingobacteriales</taxon>
        <taxon>Sphingobacteriaceae</taxon>
        <taxon>Sphingobacterium</taxon>
    </lineage>
</organism>
<keyword evidence="4" id="KW-0472">Membrane</keyword>
<name>A0A4U0P260_9SPHI</name>
<keyword evidence="3" id="KW-0732">Signal</keyword>
<dbReference type="InterPro" id="IPR000184">
    <property type="entry name" value="Bac_surfAg_D15"/>
</dbReference>
<dbReference type="PROSITE" id="PS51257">
    <property type="entry name" value="PROKAR_LIPOPROTEIN"/>
    <property type="match status" value="1"/>
</dbReference>
<evidence type="ECO:0000256" key="3">
    <source>
        <dbReference type="ARBA" id="ARBA00022729"/>
    </source>
</evidence>
<dbReference type="RefSeq" id="WP_136901027.1">
    <property type="nucleotide sequence ID" value="NZ_SUME01000003.1"/>
</dbReference>
<evidence type="ECO:0000256" key="4">
    <source>
        <dbReference type="ARBA" id="ARBA00023136"/>
    </source>
</evidence>
<dbReference type="Gene3D" id="3.10.20.310">
    <property type="entry name" value="membrane protein fhac"/>
    <property type="match status" value="1"/>
</dbReference>
<evidence type="ECO:0000259" key="6">
    <source>
        <dbReference type="Pfam" id="PF01103"/>
    </source>
</evidence>
<evidence type="ECO:0000313" key="7">
    <source>
        <dbReference type="EMBL" id="TJZ61377.1"/>
    </source>
</evidence>
<keyword evidence="8" id="KW-1185">Reference proteome</keyword>
<dbReference type="Pfam" id="PF01103">
    <property type="entry name" value="Omp85"/>
    <property type="match status" value="1"/>
</dbReference>
<gene>
    <name evidence="7" type="ORF">FAZ15_09285</name>
</gene>
<comment type="caution">
    <text evidence="7">The sequence shown here is derived from an EMBL/GenBank/DDBJ whole genome shotgun (WGS) entry which is preliminary data.</text>
</comment>
<dbReference type="OrthoDB" id="9814535at2"/>
<feature type="domain" description="Bacterial surface antigen (D15)" evidence="6">
    <location>
        <begin position="403"/>
        <end position="753"/>
    </location>
</feature>
<accession>A0A4U0P260</accession>
<dbReference type="InterPro" id="IPR039910">
    <property type="entry name" value="D15-like"/>
</dbReference>
<sequence length="778" mass="89935">MKMRKGMKMINQKIITLLAILGILVSSCNSTKYLTEDEKLYDEGKVELQVDTGVATDRKEAFEESLESMLRPEPNSKILGWRWKLSLWNMGGGTDSTTNFVRRWLKRQGEEPILLSDVNREYNENLLRNRLENLGFFNASFSSDTSINGKFATVTYYGIPRSIYRINSVKFDIDSTRQIGVDILETRDKSLLQKGKNYNLDVIINERERIDDDLKNQGYYYFSPDNLLVEVDSTIGDHKVNMYVNLKPETSEKAIHPQKIGNIFIYPNYTLNTEGYQRQSRPRNLELFANNYYIIDRNKTYRRKVLANHIFFERGEYYNRHDHNQTINHLVNLNTFKFVKNNFEDNPDSVNTLDVYYYLTPLPKKSLRFEVLGKTATVYNGSEANVTWTLRNAFRGFETLTLNVFGGYETQTGGNVNLNSSYYRYGAEAAITWPRLLSPYKWAPSRKYIPRTYLKLGYEFLNRRTAYTLNSTSLNYGYNWKENDRKQHDLALAEIIYVQPRNVTPEYEAQMDTVPTLRHIIEPQFSFGPNYNFTYTNTMQQEKKHTFYFKGGVNLSGNVLGLIQGANASEGNIKELFNTVYSQFVKLEGDFRHYMKLSTNSQLASRIMIGTSYSYGNSRSLPYLKQYFTGGPNGLRAFRARSVGPGSSLPENLGQDNFFADQTGDYKLELNTEYRAKIAGFLHWAAFIDAGNIWLQNRDDNKPGGRLSKEFLSELAVGGGAGLRFDFDFLILRTDFAIPFRIPYNAKSDRWVFKDIDLGSGKWRENNLIFNLAIGYPF</sequence>
<proteinExistence type="predicted"/>
<evidence type="ECO:0000256" key="5">
    <source>
        <dbReference type="ARBA" id="ARBA00023237"/>
    </source>
</evidence>
<dbReference type="PANTHER" id="PTHR12815">
    <property type="entry name" value="SORTING AND ASSEMBLY MACHINERY SAMM50 PROTEIN FAMILY MEMBER"/>
    <property type="match status" value="1"/>
</dbReference>
<dbReference type="GO" id="GO:0019867">
    <property type="term" value="C:outer membrane"/>
    <property type="evidence" value="ECO:0007669"/>
    <property type="project" value="InterPro"/>
</dbReference>
<dbReference type="Gene3D" id="2.40.160.50">
    <property type="entry name" value="membrane protein fhac: a member of the omp85/tpsb transporter family"/>
    <property type="match status" value="1"/>
</dbReference>
<keyword evidence="2" id="KW-0812">Transmembrane</keyword>